<feature type="site" description="Transition state stabilizer" evidence="7">
    <location>
        <position position="235"/>
    </location>
</feature>
<dbReference type="NCBIfam" id="TIGR00016">
    <property type="entry name" value="ackA"/>
    <property type="match status" value="1"/>
</dbReference>
<comment type="cofactor">
    <cofactor evidence="7">
        <name>Mg(2+)</name>
        <dbReference type="ChEBI" id="CHEBI:18420"/>
    </cofactor>
    <cofactor evidence="7">
        <name>Mn(2+)</name>
        <dbReference type="ChEBI" id="CHEBI:29035"/>
    </cofactor>
    <text evidence="7">Mg(2+). Can also accept Mn(2+).</text>
</comment>
<dbReference type="PANTHER" id="PTHR21060">
    <property type="entry name" value="ACETATE KINASE"/>
    <property type="match status" value="1"/>
</dbReference>
<comment type="similarity">
    <text evidence="1 7 8">Belongs to the acetokinase family.</text>
</comment>
<evidence type="ECO:0000256" key="1">
    <source>
        <dbReference type="ARBA" id="ARBA00008748"/>
    </source>
</evidence>
<dbReference type="EC" id="2.7.2.1" evidence="7"/>
<dbReference type="InterPro" id="IPR023865">
    <property type="entry name" value="Aliphatic_acid_kinase_CS"/>
</dbReference>
<comment type="pathway">
    <text evidence="7">Metabolic intermediate biosynthesis; acetyl-CoA biosynthesis; acetyl-CoA from acetate: step 1/2.</text>
</comment>
<evidence type="ECO:0000313" key="9">
    <source>
        <dbReference type="EMBL" id="MBZ7987720.1"/>
    </source>
</evidence>
<dbReference type="Pfam" id="PF00871">
    <property type="entry name" value="Acetate_kinase"/>
    <property type="match status" value="1"/>
</dbReference>
<dbReference type="Gene3D" id="3.30.420.40">
    <property type="match status" value="2"/>
</dbReference>
<evidence type="ECO:0000313" key="10">
    <source>
        <dbReference type="Proteomes" id="UP000786183"/>
    </source>
</evidence>
<feature type="binding site" evidence="7">
    <location>
        <begin position="323"/>
        <end position="327"/>
    </location>
    <ligand>
        <name>ATP</name>
        <dbReference type="ChEBI" id="CHEBI:30616"/>
    </ligand>
</feature>
<dbReference type="CDD" id="cd24010">
    <property type="entry name" value="ASKHA_NBD_AcK_PK"/>
    <property type="match status" value="1"/>
</dbReference>
<evidence type="ECO:0000256" key="7">
    <source>
        <dbReference type="HAMAP-Rule" id="MF_00020"/>
    </source>
</evidence>
<feature type="binding site" evidence="7">
    <location>
        <position position="8"/>
    </location>
    <ligand>
        <name>Mg(2+)</name>
        <dbReference type="ChEBI" id="CHEBI:18420"/>
    </ligand>
</feature>
<feature type="binding site" evidence="7">
    <location>
        <begin position="202"/>
        <end position="206"/>
    </location>
    <ligand>
        <name>ATP</name>
        <dbReference type="ChEBI" id="CHEBI:30616"/>
    </ligand>
</feature>
<keyword evidence="7" id="KW-0963">Cytoplasm</keyword>
<dbReference type="PANTHER" id="PTHR21060:SF15">
    <property type="entry name" value="ACETATE KINASE-RELATED"/>
    <property type="match status" value="1"/>
</dbReference>
<keyword evidence="5 7" id="KW-0067">ATP-binding</keyword>
<comment type="subunit">
    <text evidence="7">Homodimer.</text>
</comment>
<sequence>MKKILVLNSGSSSLKFQLFLDEESVASGLVEQIGEKISNAQLKFADKKIEKKEELKNHEEALKIVSLMLKEAGFLNEFSELNAVGHRVVHGGEDFIKATKIDNSNIEKLESISSLAPLHNPANIAGIKTILNLAPNVINVAVFDTAFHQTMPEYAYRYAIADEFYTKDSIRRYGFHGTSHEYVSQKAAEFLGVKQLNAISAHLGNGASISAIKDGKCVDTSMGLTPLEGLIMGTRCGDIDGGALFFMARKHNLSIDELDKICNKKSGMLALCGANDMRDIEDNMQKGDEKSKLAFEMFCYRITKYIGSYLAVTPASALIFTAGIGENDNLVREKVCENLSHLGFEIDKEKNNIRSKEIRNIATSNSKYAILVIPTNEELSIAKQTMAFC</sequence>
<dbReference type="InterPro" id="IPR000890">
    <property type="entry name" value="Aliphatic_acid_kin_short-chain"/>
</dbReference>
<feature type="site" description="Transition state stabilizer" evidence="7">
    <location>
        <position position="176"/>
    </location>
</feature>
<dbReference type="InterPro" id="IPR043129">
    <property type="entry name" value="ATPase_NBD"/>
</dbReference>
<feature type="binding site" evidence="7">
    <location>
        <begin position="276"/>
        <end position="278"/>
    </location>
    <ligand>
        <name>ATP</name>
        <dbReference type="ChEBI" id="CHEBI:30616"/>
    </ligand>
</feature>
<comment type="catalytic activity">
    <reaction evidence="7">
        <text>acetate + ATP = acetyl phosphate + ADP</text>
        <dbReference type="Rhea" id="RHEA:11352"/>
        <dbReference type="ChEBI" id="CHEBI:22191"/>
        <dbReference type="ChEBI" id="CHEBI:30089"/>
        <dbReference type="ChEBI" id="CHEBI:30616"/>
        <dbReference type="ChEBI" id="CHEBI:456216"/>
        <dbReference type="EC" id="2.7.2.1"/>
    </reaction>
</comment>
<dbReference type="PROSITE" id="PS01076">
    <property type="entry name" value="ACETATE_KINASE_2"/>
    <property type="match status" value="1"/>
</dbReference>
<comment type="function">
    <text evidence="7">Catalyzes the formation of acetyl phosphate from acetate and ATP. Can also catalyze the reverse reaction.</text>
</comment>
<evidence type="ECO:0000256" key="6">
    <source>
        <dbReference type="ARBA" id="ARBA00022842"/>
    </source>
</evidence>
<reference evidence="9 10" key="1">
    <citation type="submission" date="2020-07" db="EMBL/GenBank/DDBJ databases">
        <title>Transfer of Campylobacter canadensis to the novel genus Avispirillum gen. nov., that also includes two novel species recovered from migratory waterfowl: Avispirillum anseris sp. nov. and Avispirillum brantae sp. nov.</title>
        <authorList>
            <person name="Miller W.G."/>
            <person name="Chapman M.H."/>
            <person name="Yee E."/>
            <person name="Inglis G.D."/>
        </authorList>
    </citation>
    <scope>NUCLEOTIDE SEQUENCE [LARGE SCALE GENOMIC DNA]</scope>
    <source>
        <strain evidence="9 10">L283</strain>
    </source>
</reference>
<protein>
    <recommendedName>
        <fullName evidence="7">Acetate kinase</fullName>
        <ecNumber evidence="7">2.7.2.1</ecNumber>
    </recommendedName>
    <alternativeName>
        <fullName evidence="7">Acetokinase</fullName>
    </alternativeName>
</protein>
<dbReference type="GO" id="GO:0016301">
    <property type="term" value="F:kinase activity"/>
    <property type="evidence" value="ECO:0007669"/>
    <property type="project" value="UniProtKB-KW"/>
</dbReference>
<name>A0ABS7WSH5_9BACT</name>
<organism evidence="9 10">
    <name type="scientific">Campylobacter canadensis</name>
    <dbReference type="NCBI Taxonomy" id="449520"/>
    <lineage>
        <taxon>Bacteria</taxon>
        <taxon>Pseudomonadati</taxon>
        <taxon>Campylobacterota</taxon>
        <taxon>Epsilonproteobacteria</taxon>
        <taxon>Campylobacterales</taxon>
        <taxon>Campylobacteraceae</taxon>
        <taxon>Campylobacter</taxon>
    </lineage>
</organism>
<comment type="caution">
    <text evidence="9">The sequence shown here is derived from an EMBL/GenBank/DDBJ whole genome shotgun (WGS) entry which is preliminary data.</text>
</comment>
<dbReference type="InterPro" id="IPR004372">
    <property type="entry name" value="Ac/propionate_kinase"/>
</dbReference>
<dbReference type="PIRSF" id="PIRSF000722">
    <property type="entry name" value="Acetate_prop_kin"/>
    <property type="match status" value="1"/>
</dbReference>
<feature type="binding site" evidence="7">
    <location>
        <position position="15"/>
    </location>
    <ligand>
        <name>ATP</name>
        <dbReference type="ChEBI" id="CHEBI:30616"/>
    </ligand>
</feature>
<dbReference type="SUPFAM" id="SSF53067">
    <property type="entry name" value="Actin-like ATPase domain"/>
    <property type="match status" value="2"/>
</dbReference>
<proteinExistence type="inferred from homology"/>
<keyword evidence="10" id="KW-1185">Reference proteome</keyword>
<dbReference type="HAMAP" id="MF_00020">
    <property type="entry name" value="Acetate_kinase"/>
    <property type="match status" value="1"/>
</dbReference>
<feature type="active site" description="Proton donor/acceptor" evidence="7">
    <location>
        <position position="144"/>
    </location>
</feature>
<keyword evidence="7" id="KW-0479">Metal-binding</keyword>
<evidence type="ECO:0000256" key="5">
    <source>
        <dbReference type="ARBA" id="ARBA00022840"/>
    </source>
</evidence>
<dbReference type="PROSITE" id="PS01075">
    <property type="entry name" value="ACETATE_KINASE_1"/>
    <property type="match status" value="1"/>
</dbReference>
<accession>A0ABS7WSH5</accession>
<feature type="binding site" evidence="7">
    <location>
        <position position="87"/>
    </location>
    <ligand>
        <name>substrate</name>
    </ligand>
</feature>
<gene>
    <name evidence="7" type="primary">ackA</name>
    <name evidence="9" type="ORF">AVCANL283_06350</name>
</gene>
<dbReference type="PRINTS" id="PR00471">
    <property type="entry name" value="ACETATEKNASE"/>
</dbReference>
<evidence type="ECO:0000256" key="4">
    <source>
        <dbReference type="ARBA" id="ARBA00022777"/>
    </source>
</evidence>
<evidence type="ECO:0000256" key="8">
    <source>
        <dbReference type="RuleBase" id="RU003835"/>
    </source>
</evidence>
<keyword evidence="6 7" id="KW-0460">Magnesium</keyword>
<dbReference type="RefSeq" id="WP_172231993.1">
    <property type="nucleotide sequence ID" value="NZ_CP035946.1"/>
</dbReference>
<comment type="subcellular location">
    <subcellularLocation>
        <location evidence="7">Cytoplasm</location>
    </subcellularLocation>
</comment>
<keyword evidence="4 7" id="KW-0418">Kinase</keyword>
<keyword evidence="2 7" id="KW-0808">Transferase</keyword>
<feature type="binding site" evidence="7">
    <location>
        <position position="377"/>
    </location>
    <ligand>
        <name>Mg(2+)</name>
        <dbReference type="ChEBI" id="CHEBI:18420"/>
    </ligand>
</feature>
<keyword evidence="3 7" id="KW-0547">Nucleotide-binding</keyword>
<evidence type="ECO:0000256" key="3">
    <source>
        <dbReference type="ARBA" id="ARBA00022741"/>
    </source>
</evidence>
<evidence type="ECO:0000256" key="2">
    <source>
        <dbReference type="ARBA" id="ARBA00022679"/>
    </source>
</evidence>
<dbReference type="Proteomes" id="UP000786183">
    <property type="component" value="Unassembled WGS sequence"/>
</dbReference>
<dbReference type="EMBL" id="JACGBB010000013">
    <property type="protein sequence ID" value="MBZ7987720.1"/>
    <property type="molecule type" value="Genomic_DNA"/>
</dbReference>